<evidence type="ECO:0000256" key="4">
    <source>
        <dbReference type="PROSITE-ProRule" id="PRU00335"/>
    </source>
</evidence>
<dbReference type="PROSITE" id="PS50977">
    <property type="entry name" value="HTH_TETR_2"/>
    <property type="match status" value="1"/>
</dbReference>
<dbReference type="Pfam" id="PF17754">
    <property type="entry name" value="TetR_C_14"/>
    <property type="match status" value="1"/>
</dbReference>
<sequence>MGKAATTKARLQEQAMALFRQRGFDGTTVAQIAAAAGVTQVTFFRHFPTKDAVVFDDPYDPVIADVMAAQDRTLPALERVRTGLAAAWGSIPEPAINATRDRIRLIAGHARLAAGIWENNRRTEQLIVTALTGTGVGRVEARVAAGACLGGLTAALLDWASEPDGQDLPERMNAALALLGGQIGGPATAAGDADGSP</sequence>
<dbReference type="PANTHER" id="PTHR30055:SF238">
    <property type="entry name" value="MYCOFACTOCIN BIOSYNTHESIS TRANSCRIPTIONAL REGULATOR MFTR-RELATED"/>
    <property type="match status" value="1"/>
</dbReference>
<comment type="caution">
    <text evidence="6">The sequence shown here is derived from an EMBL/GenBank/DDBJ whole genome shotgun (WGS) entry which is preliminary data.</text>
</comment>
<dbReference type="InterPro" id="IPR009057">
    <property type="entry name" value="Homeodomain-like_sf"/>
</dbReference>
<dbReference type="Gene3D" id="1.10.357.10">
    <property type="entry name" value="Tetracycline Repressor, domain 2"/>
    <property type="match status" value="1"/>
</dbReference>
<keyword evidence="3" id="KW-0804">Transcription</keyword>
<feature type="DNA-binding region" description="H-T-H motif" evidence="4">
    <location>
        <begin position="28"/>
        <end position="47"/>
    </location>
</feature>
<feature type="domain" description="HTH tetR-type" evidence="5">
    <location>
        <begin position="5"/>
        <end position="65"/>
    </location>
</feature>
<dbReference type="InterPro" id="IPR050109">
    <property type="entry name" value="HTH-type_TetR-like_transc_reg"/>
</dbReference>
<gene>
    <name evidence="6" type="ORF">G6034_12925</name>
</gene>
<organism evidence="6 7">
    <name type="scientific">Arthrobacter wenxiniae</name>
    <dbReference type="NCBI Taxonomy" id="2713570"/>
    <lineage>
        <taxon>Bacteria</taxon>
        <taxon>Bacillati</taxon>
        <taxon>Actinomycetota</taxon>
        <taxon>Actinomycetes</taxon>
        <taxon>Micrococcales</taxon>
        <taxon>Micrococcaceae</taxon>
        <taxon>Arthrobacter</taxon>
    </lineage>
</organism>
<dbReference type="EMBL" id="JAAMFM010000020">
    <property type="protein sequence ID" value="NVM95799.1"/>
    <property type="molecule type" value="Genomic_DNA"/>
</dbReference>
<evidence type="ECO:0000259" key="5">
    <source>
        <dbReference type="PROSITE" id="PS50977"/>
    </source>
</evidence>
<dbReference type="Proteomes" id="UP000543556">
    <property type="component" value="Unassembled WGS sequence"/>
</dbReference>
<dbReference type="AlphaFoldDB" id="A0A7Y7M095"/>
<evidence type="ECO:0000256" key="1">
    <source>
        <dbReference type="ARBA" id="ARBA00023015"/>
    </source>
</evidence>
<accession>A0A7Y7M095</accession>
<evidence type="ECO:0000313" key="6">
    <source>
        <dbReference type="EMBL" id="NVM95799.1"/>
    </source>
</evidence>
<dbReference type="Pfam" id="PF00440">
    <property type="entry name" value="TetR_N"/>
    <property type="match status" value="1"/>
</dbReference>
<dbReference type="InterPro" id="IPR001647">
    <property type="entry name" value="HTH_TetR"/>
</dbReference>
<protein>
    <submittedName>
        <fullName evidence="6">TetR family transcriptional regulator</fullName>
    </submittedName>
</protein>
<dbReference type="PRINTS" id="PR00455">
    <property type="entry name" value="HTHTETR"/>
</dbReference>
<keyword evidence="7" id="KW-1185">Reference proteome</keyword>
<evidence type="ECO:0000313" key="7">
    <source>
        <dbReference type="Proteomes" id="UP000543556"/>
    </source>
</evidence>
<dbReference type="Gene3D" id="1.10.10.60">
    <property type="entry name" value="Homeodomain-like"/>
    <property type="match status" value="1"/>
</dbReference>
<dbReference type="PANTHER" id="PTHR30055">
    <property type="entry name" value="HTH-TYPE TRANSCRIPTIONAL REGULATOR RUTR"/>
    <property type="match status" value="1"/>
</dbReference>
<keyword evidence="1" id="KW-0805">Transcription regulation</keyword>
<dbReference type="GO" id="GO:0003700">
    <property type="term" value="F:DNA-binding transcription factor activity"/>
    <property type="evidence" value="ECO:0007669"/>
    <property type="project" value="TreeGrafter"/>
</dbReference>
<reference evidence="6 7" key="1">
    <citation type="submission" date="2020-02" db="EMBL/GenBank/DDBJ databases">
        <title>Genome sequence of strain AETb3-4.</title>
        <authorList>
            <person name="Gao J."/>
            <person name="Zhang X."/>
        </authorList>
    </citation>
    <scope>NUCLEOTIDE SEQUENCE [LARGE SCALE GENOMIC DNA]</scope>
    <source>
        <strain evidence="6 7">AETb3-4</strain>
    </source>
</reference>
<dbReference type="GO" id="GO:0000976">
    <property type="term" value="F:transcription cis-regulatory region binding"/>
    <property type="evidence" value="ECO:0007669"/>
    <property type="project" value="TreeGrafter"/>
</dbReference>
<name>A0A7Y7M095_9MICC</name>
<keyword evidence="2 4" id="KW-0238">DNA-binding</keyword>
<proteinExistence type="predicted"/>
<evidence type="ECO:0000256" key="3">
    <source>
        <dbReference type="ARBA" id="ARBA00023163"/>
    </source>
</evidence>
<dbReference type="InterPro" id="IPR041347">
    <property type="entry name" value="MftR_C"/>
</dbReference>
<evidence type="ECO:0000256" key="2">
    <source>
        <dbReference type="ARBA" id="ARBA00023125"/>
    </source>
</evidence>
<dbReference type="SUPFAM" id="SSF46689">
    <property type="entry name" value="Homeodomain-like"/>
    <property type="match status" value="1"/>
</dbReference>